<dbReference type="Gene3D" id="3.40.390.10">
    <property type="entry name" value="Collagenase (Catalytic Domain)"/>
    <property type="match status" value="1"/>
</dbReference>
<dbReference type="Pfam" id="PF12388">
    <property type="entry name" value="Peptidase_M57"/>
    <property type="match status" value="2"/>
</dbReference>
<feature type="signal peptide" evidence="1">
    <location>
        <begin position="1"/>
        <end position="21"/>
    </location>
</feature>
<keyword evidence="2" id="KW-0378">Hydrolase</keyword>
<sequence>MKIRKLVCALLLGIAVLSACKKNDSASKSQDDPTGKLNGLSITDVIKLVGAGFDPSFTVKTTDGYLVEGDIFVSNASLRDPRKITGQYMTDDIVENYDTIRLKVNDSTYTGWIAALDNAIARYNGVKLKLTFIRVPQDSTAEINLVPYVFPDPSTLGQSVFPGANKKPGSEIKLKSTEYPKKAEDYAGNALSLFACVITHEIGHAIGMRHTDAGDRTFSCLPNLYGNATFFKNLAKYTNRQMNKLYGVNWSDADWNGIRDIYNGRNEFSYSPAANIPGTPATANGDPGSWMLACMGDNDRPFTKNDTIALKYLYPVKKDTVNIAK</sequence>
<dbReference type="EMBL" id="JAGTXB010000003">
    <property type="protein sequence ID" value="MBS0027326.1"/>
    <property type="molecule type" value="Genomic_DNA"/>
</dbReference>
<accession>A0ABS5IWJ9</accession>
<keyword evidence="2" id="KW-0482">Metalloprotease</keyword>
<evidence type="ECO:0000313" key="3">
    <source>
        <dbReference type="Proteomes" id="UP000676386"/>
    </source>
</evidence>
<dbReference type="InterPro" id="IPR024653">
    <property type="entry name" value="Peptidase_M10/M27/M57"/>
</dbReference>
<evidence type="ECO:0000256" key="1">
    <source>
        <dbReference type="SAM" id="SignalP"/>
    </source>
</evidence>
<dbReference type="GO" id="GO:0008237">
    <property type="term" value="F:metallopeptidase activity"/>
    <property type="evidence" value="ECO:0007669"/>
    <property type="project" value="UniProtKB-KW"/>
</dbReference>
<feature type="chain" id="PRO_5046467402" evidence="1">
    <location>
        <begin position="22"/>
        <end position="325"/>
    </location>
</feature>
<reference evidence="2 3" key="1">
    <citation type="submission" date="2021-04" db="EMBL/GenBank/DDBJ databases">
        <title>Chitinophaga sp. nov., isolated from the rhizosphere soil.</title>
        <authorList>
            <person name="He S."/>
        </authorList>
    </citation>
    <scope>NUCLEOTIDE SEQUENCE [LARGE SCALE GENOMIC DNA]</scope>
    <source>
        <strain evidence="2 3">2R12</strain>
    </source>
</reference>
<dbReference type="PROSITE" id="PS51257">
    <property type="entry name" value="PROKAR_LIPOPROTEIN"/>
    <property type="match status" value="1"/>
</dbReference>
<dbReference type="InterPro" id="IPR024079">
    <property type="entry name" value="MetalloPept_cat_dom_sf"/>
</dbReference>
<organism evidence="2 3">
    <name type="scientific">Chitinophaga hostae</name>
    <dbReference type="NCBI Taxonomy" id="2831022"/>
    <lineage>
        <taxon>Bacteria</taxon>
        <taxon>Pseudomonadati</taxon>
        <taxon>Bacteroidota</taxon>
        <taxon>Chitinophagia</taxon>
        <taxon>Chitinophagales</taxon>
        <taxon>Chitinophagaceae</taxon>
        <taxon>Chitinophaga</taxon>
    </lineage>
</organism>
<keyword evidence="1" id="KW-0732">Signal</keyword>
<keyword evidence="2" id="KW-0645">Protease</keyword>
<dbReference type="RefSeq" id="WP_211972424.1">
    <property type="nucleotide sequence ID" value="NZ_JAGTXB010000003.1"/>
</dbReference>
<name>A0ABS5IWJ9_9BACT</name>
<dbReference type="SUPFAM" id="SSF55486">
    <property type="entry name" value="Metalloproteases ('zincins'), catalytic domain"/>
    <property type="match status" value="2"/>
</dbReference>
<keyword evidence="3" id="KW-1185">Reference proteome</keyword>
<comment type="caution">
    <text evidence="2">The sequence shown here is derived from an EMBL/GenBank/DDBJ whole genome shotgun (WGS) entry which is preliminary data.</text>
</comment>
<dbReference type="EC" id="3.4.24.-" evidence="2"/>
<dbReference type="Proteomes" id="UP000676386">
    <property type="component" value="Unassembled WGS sequence"/>
</dbReference>
<evidence type="ECO:0000313" key="2">
    <source>
        <dbReference type="EMBL" id="MBS0027326.1"/>
    </source>
</evidence>
<protein>
    <submittedName>
        <fullName evidence="2">Matrixin family metalloprotease</fullName>
        <ecNumber evidence="2">3.4.24.-</ecNumber>
    </submittedName>
</protein>
<gene>
    <name evidence="2" type="ORF">KE626_08400</name>
</gene>
<proteinExistence type="predicted"/>